<keyword evidence="2" id="KW-0489">Methyltransferase</keyword>
<feature type="region of interest" description="Disordered" evidence="1">
    <location>
        <begin position="157"/>
        <end position="177"/>
    </location>
</feature>
<proteinExistence type="predicted"/>
<dbReference type="InterPro" id="IPR002903">
    <property type="entry name" value="RsmH"/>
</dbReference>
<evidence type="ECO:0000313" key="3">
    <source>
        <dbReference type="Proteomes" id="UP000031443"/>
    </source>
</evidence>
<sequence>MTERGHDRDTLQCRVKVKELWNAYHKAREANCCSGAVPKSCQFYKKLDATSAAKATVDTSEARLAVKSGLSQEEEILDEDVDVEGEGDPEAEDDSERMLDMTFGAGGHTKALLQKVTDITIYALDRDPAAYKVAQQLSESYPVLIFSSFTQQYLGSRKTNSSSSSVPMDAPHQSRAKKSREINLRLLTMECSLQPPSDPGLSSIIVDYPPWKDVEEEKEDSQKVSSVSFRDSPYTPLWESTFIQWFIPSCGKFTVMREQNSKKILNMVTQIIFNKYMEKHSLEFSVCQHNFAIRHPGEMKSRLCFFQPTCLGQYVAALQSLLTKPSHAGSSSMVDEHKGIKGHFTPVHTIGYHLALK</sequence>
<dbReference type="Gene3D" id="3.40.50.150">
    <property type="entry name" value="Vaccinia Virus protein VP39"/>
    <property type="match status" value="1"/>
</dbReference>
<accession>M7BIN8</accession>
<dbReference type="Pfam" id="PF01795">
    <property type="entry name" value="Methyltransf_5"/>
    <property type="match status" value="1"/>
</dbReference>
<keyword evidence="2" id="KW-0808">Transferase</keyword>
<evidence type="ECO:0000313" key="2">
    <source>
        <dbReference type="EMBL" id="EMP28107.1"/>
    </source>
</evidence>
<dbReference type="STRING" id="8469.M7BIN8"/>
<keyword evidence="3" id="KW-1185">Reference proteome</keyword>
<dbReference type="InterPro" id="IPR029063">
    <property type="entry name" value="SAM-dependent_MTases_sf"/>
</dbReference>
<gene>
    <name evidence="2" type="ORF">UY3_14757</name>
</gene>
<dbReference type="GO" id="GO:0071424">
    <property type="term" value="F:rRNA (cytosine-N4-)-methyltransferase activity"/>
    <property type="evidence" value="ECO:0007669"/>
    <property type="project" value="TreeGrafter"/>
</dbReference>
<reference evidence="3" key="1">
    <citation type="journal article" date="2013" name="Nat. Genet.">
        <title>The draft genomes of soft-shell turtle and green sea turtle yield insights into the development and evolution of the turtle-specific body plan.</title>
        <authorList>
            <person name="Wang Z."/>
            <person name="Pascual-Anaya J."/>
            <person name="Zadissa A."/>
            <person name="Li W."/>
            <person name="Niimura Y."/>
            <person name="Huang Z."/>
            <person name="Li C."/>
            <person name="White S."/>
            <person name="Xiong Z."/>
            <person name="Fang D."/>
            <person name="Wang B."/>
            <person name="Ming Y."/>
            <person name="Chen Y."/>
            <person name="Zheng Y."/>
            <person name="Kuraku S."/>
            <person name="Pignatelli M."/>
            <person name="Herrero J."/>
            <person name="Beal K."/>
            <person name="Nozawa M."/>
            <person name="Li Q."/>
            <person name="Wang J."/>
            <person name="Zhang H."/>
            <person name="Yu L."/>
            <person name="Shigenobu S."/>
            <person name="Wang J."/>
            <person name="Liu J."/>
            <person name="Flicek P."/>
            <person name="Searle S."/>
            <person name="Wang J."/>
            <person name="Kuratani S."/>
            <person name="Yin Y."/>
            <person name="Aken B."/>
            <person name="Zhang G."/>
            <person name="Irie N."/>
        </authorList>
    </citation>
    <scope>NUCLEOTIDE SEQUENCE [LARGE SCALE GENOMIC DNA]</scope>
</reference>
<evidence type="ECO:0000256" key="1">
    <source>
        <dbReference type="SAM" id="MobiDB-lite"/>
    </source>
</evidence>
<dbReference type="SUPFAM" id="SSF53335">
    <property type="entry name" value="S-adenosyl-L-methionine-dependent methyltransferases"/>
    <property type="match status" value="1"/>
</dbReference>
<protein>
    <submittedName>
        <fullName evidence="2">Putative methyltransferase-like protein 15</fullName>
    </submittedName>
</protein>
<dbReference type="GO" id="GO:0070475">
    <property type="term" value="P:rRNA base methylation"/>
    <property type="evidence" value="ECO:0007669"/>
    <property type="project" value="TreeGrafter"/>
</dbReference>
<dbReference type="Proteomes" id="UP000031443">
    <property type="component" value="Unassembled WGS sequence"/>
</dbReference>
<dbReference type="PANTHER" id="PTHR11265:SF0">
    <property type="entry name" value="12S RRNA N4-METHYLCYTIDINE METHYLTRANSFERASE"/>
    <property type="match status" value="1"/>
</dbReference>
<organism evidence="2 3">
    <name type="scientific">Chelonia mydas</name>
    <name type="common">Green sea-turtle</name>
    <name type="synonym">Chelonia agassizi</name>
    <dbReference type="NCBI Taxonomy" id="8469"/>
    <lineage>
        <taxon>Eukaryota</taxon>
        <taxon>Metazoa</taxon>
        <taxon>Chordata</taxon>
        <taxon>Craniata</taxon>
        <taxon>Vertebrata</taxon>
        <taxon>Euteleostomi</taxon>
        <taxon>Archelosauria</taxon>
        <taxon>Testudinata</taxon>
        <taxon>Testudines</taxon>
        <taxon>Cryptodira</taxon>
        <taxon>Durocryptodira</taxon>
        <taxon>Americhelydia</taxon>
        <taxon>Chelonioidea</taxon>
        <taxon>Cheloniidae</taxon>
        <taxon>Chelonia</taxon>
    </lineage>
</organism>
<feature type="compositionally biased region" description="Polar residues" evidence="1">
    <location>
        <begin position="157"/>
        <end position="166"/>
    </location>
</feature>
<dbReference type="PANTHER" id="PTHR11265">
    <property type="entry name" value="S-ADENOSYL-METHYLTRANSFERASE MRAW"/>
    <property type="match status" value="1"/>
</dbReference>
<name>M7BIN8_CHEMY</name>
<dbReference type="EMBL" id="KB565340">
    <property type="protein sequence ID" value="EMP28107.1"/>
    <property type="molecule type" value="Genomic_DNA"/>
</dbReference>
<dbReference type="AlphaFoldDB" id="M7BIN8"/>